<proteinExistence type="predicted"/>
<protein>
    <submittedName>
        <fullName evidence="1">Uncharacterized protein</fullName>
    </submittedName>
</protein>
<accession>A0A6C0ADB2</accession>
<name>A0A6C0ADB2_9ZZZZ</name>
<organism evidence="1">
    <name type="scientific">viral metagenome</name>
    <dbReference type="NCBI Taxonomy" id="1070528"/>
    <lineage>
        <taxon>unclassified sequences</taxon>
        <taxon>metagenomes</taxon>
        <taxon>organismal metagenomes</taxon>
    </lineage>
</organism>
<dbReference type="AlphaFoldDB" id="A0A6C0ADB2"/>
<sequence>MEINRKDVPKYLRKSEFYRSLDEDDDSPIFLKGKEYMKLSNNEFKNIKDLKSYLKTSQFWIYDLKKYISDEAIEFIRNNYDELICLLSKCDIVRKIIDNAKSLSII</sequence>
<dbReference type="EMBL" id="MN740593">
    <property type="protein sequence ID" value="QHS77714.1"/>
    <property type="molecule type" value="Genomic_DNA"/>
</dbReference>
<evidence type="ECO:0000313" key="1">
    <source>
        <dbReference type="EMBL" id="QHS77714.1"/>
    </source>
</evidence>
<reference evidence="1" key="1">
    <citation type="journal article" date="2020" name="Nature">
        <title>Giant virus diversity and host interactions through global metagenomics.</title>
        <authorList>
            <person name="Schulz F."/>
            <person name="Roux S."/>
            <person name="Paez-Espino D."/>
            <person name="Jungbluth S."/>
            <person name="Walsh D.A."/>
            <person name="Denef V.J."/>
            <person name="McMahon K.D."/>
            <person name="Konstantinidis K.T."/>
            <person name="Eloe-Fadrosh E.A."/>
            <person name="Kyrpides N.C."/>
            <person name="Woyke T."/>
        </authorList>
    </citation>
    <scope>NUCLEOTIDE SEQUENCE</scope>
    <source>
        <strain evidence="1">GVMAG-S-1021933-23</strain>
    </source>
</reference>